<sequence>MPCEQNTWQPTPGPSGIQWSEGLFWSNWKAINFPILTFQVGELTLPCILELSQANEPPICTLTSSAPGLSEVPDSKEPPVETNSNFQPGP</sequence>
<evidence type="ECO:0000313" key="2">
    <source>
        <dbReference type="EMBL" id="MBW0478691.1"/>
    </source>
</evidence>
<name>A0A9Q3GSX7_9BASI</name>
<reference evidence="2" key="1">
    <citation type="submission" date="2021-03" db="EMBL/GenBank/DDBJ databases">
        <title>Draft genome sequence of rust myrtle Austropuccinia psidii MF-1, a brazilian biotype.</title>
        <authorList>
            <person name="Quecine M.C."/>
            <person name="Pachon D.M.R."/>
            <person name="Bonatelli M.L."/>
            <person name="Correr F.H."/>
            <person name="Franceschini L.M."/>
            <person name="Leite T.F."/>
            <person name="Margarido G.R.A."/>
            <person name="Almeida C.A."/>
            <person name="Ferrarezi J.A."/>
            <person name="Labate C.A."/>
        </authorList>
    </citation>
    <scope>NUCLEOTIDE SEQUENCE</scope>
    <source>
        <strain evidence="2">MF-1</strain>
    </source>
</reference>
<evidence type="ECO:0000313" key="3">
    <source>
        <dbReference type="Proteomes" id="UP000765509"/>
    </source>
</evidence>
<dbReference type="AlphaFoldDB" id="A0A9Q3GSX7"/>
<gene>
    <name evidence="2" type="ORF">O181_018406</name>
</gene>
<evidence type="ECO:0000256" key="1">
    <source>
        <dbReference type="SAM" id="MobiDB-lite"/>
    </source>
</evidence>
<feature type="region of interest" description="Disordered" evidence="1">
    <location>
        <begin position="62"/>
        <end position="90"/>
    </location>
</feature>
<dbReference type="EMBL" id="AVOT02005280">
    <property type="protein sequence ID" value="MBW0478691.1"/>
    <property type="molecule type" value="Genomic_DNA"/>
</dbReference>
<organism evidence="2 3">
    <name type="scientific">Austropuccinia psidii MF-1</name>
    <dbReference type="NCBI Taxonomy" id="1389203"/>
    <lineage>
        <taxon>Eukaryota</taxon>
        <taxon>Fungi</taxon>
        <taxon>Dikarya</taxon>
        <taxon>Basidiomycota</taxon>
        <taxon>Pucciniomycotina</taxon>
        <taxon>Pucciniomycetes</taxon>
        <taxon>Pucciniales</taxon>
        <taxon>Sphaerophragmiaceae</taxon>
        <taxon>Austropuccinia</taxon>
    </lineage>
</organism>
<protein>
    <submittedName>
        <fullName evidence="2">Uncharacterized protein</fullName>
    </submittedName>
</protein>
<feature type="compositionally biased region" description="Polar residues" evidence="1">
    <location>
        <begin position="81"/>
        <end position="90"/>
    </location>
</feature>
<accession>A0A9Q3GSX7</accession>
<dbReference type="Proteomes" id="UP000765509">
    <property type="component" value="Unassembled WGS sequence"/>
</dbReference>
<keyword evidence="3" id="KW-1185">Reference proteome</keyword>
<proteinExistence type="predicted"/>
<comment type="caution">
    <text evidence="2">The sequence shown here is derived from an EMBL/GenBank/DDBJ whole genome shotgun (WGS) entry which is preliminary data.</text>
</comment>